<keyword evidence="1" id="KW-0812">Transmembrane</keyword>
<evidence type="ECO:0000313" key="3">
    <source>
        <dbReference type="Proteomes" id="UP000193144"/>
    </source>
</evidence>
<dbReference type="AlphaFoldDB" id="A0A1Y1ZIZ2"/>
<keyword evidence="3" id="KW-1185">Reference proteome</keyword>
<evidence type="ECO:0000313" key="2">
    <source>
        <dbReference type="EMBL" id="ORY10196.1"/>
    </source>
</evidence>
<name>A0A1Y1ZIZ2_9PLEO</name>
<comment type="caution">
    <text evidence="2">The sequence shown here is derived from an EMBL/GenBank/DDBJ whole genome shotgun (WGS) entry which is preliminary data.</text>
</comment>
<keyword evidence="1" id="KW-1133">Transmembrane helix</keyword>
<sequence>MQTRLVELHFLLYDFCGVLVLLATVTVAVPIYLRLYLAWSERLAKWDTNAIFHEGILPIIDYSTWAWIVVSWALLLSSFLVGMIKDVGLGLKILGIGAVIIGGGLLLTACGVGLLWSVVADFRCFWSVKGINTLQIRPPISSTTGLPFFKLHIHLRCTHDTVKRKNFVLRRTPRPELRMPISPVTLELFKHDSSHSTLVPRMAAISTYLFALTEHAGLFCTAEHHQEVFFEQWPHSWRACRCNGEVDFGDREGYFDAVEGGRSSGCGSRKVG</sequence>
<dbReference type="Proteomes" id="UP000193144">
    <property type="component" value="Unassembled WGS sequence"/>
</dbReference>
<evidence type="ECO:0000256" key="1">
    <source>
        <dbReference type="SAM" id="Phobius"/>
    </source>
</evidence>
<gene>
    <name evidence="2" type="ORF">BCR34DRAFT_355400</name>
</gene>
<proteinExistence type="predicted"/>
<keyword evidence="1" id="KW-0472">Membrane</keyword>
<reference evidence="2 3" key="1">
    <citation type="submission" date="2016-07" db="EMBL/GenBank/DDBJ databases">
        <title>Pervasive Adenine N6-methylation of Active Genes in Fungi.</title>
        <authorList>
            <consortium name="DOE Joint Genome Institute"/>
            <person name="Mondo S.J."/>
            <person name="Dannebaum R.O."/>
            <person name="Kuo R.C."/>
            <person name="Labutti K."/>
            <person name="Haridas S."/>
            <person name="Kuo A."/>
            <person name="Salamov A."/>
            <person name="Ahrendt S.R."/>
            <person name="Lipzen A."/>
            <person name="Sullivan W."/>
            <person name="Andreopoulos W.B."/>
            <person name="Clum A."/>
            <person name="Lindquist E."/>
            <person name="Daum C."/>
            <person name="Ramamoorthy G.K."/>
            <person name="Gryganskyi A."/>
            <person name="Culley D."/>
            <person name="Magnuson J.K."/>
            <person name="James T.Y."/>
            <person name="O'Malley M.A."/>
            <person name="Stajich J.E."/>
            <person name="Spatafora J.W."/>
            <person name="Visel A."/>
            <person name="Grigoriev I.V."/>
        </authorList>
    </citation>
    <scope>NUCLEOTIDE SEQUENCE [LARGE SCALE GENOMIC DNA]</scope>
    <source>
        <strain evidence="2 3">CBS 115471</strain>
    </source>
</reference>
<accession>A0A1Y1ZIZ2</accession>
<organism evidence="2 3">
    <name type="scientific">Clohesyomyces aquaticus</name>
    <dbReference type="NCBI Taxonomy" id="1231657"/>
    <lineage>
        <taxon>Eukaryota</taxon>
        <taxon>Fungi</taxon>
        <taxon>Dikarya</taxon>
        <taxon>Ascomycota</taxon>
        <taxon>Pezizomycotina</taxon>
        <taxon>Dothideomycetes</taxon>
        <taxon>Pleosporomycetidae</taxon>
        <taxon>Pleosporales</taxon>
        <taxon>Lindgomycetaceae</taxon>
        <taxon>Clohesyomyces</taxon>
    </lineage>
</organism>
<protein>
    <submittedName>
        <fullName evidence="2">Uncharacterized protein</fullName>
    </submittedName>
</protein>
<feature type="transmembrane region" description="Helical" evidence="1">
    <location>
        <begin position="12"/>
        <end position="33"/>
    </location>
</feature>
<dbReference type="EMBL" id="MCFA01000076">
    <property type="protein sequence ID" value="ORY10196.1"/>
    <property type="molecule type" value="Genomic_DNA"/>
</dbReference>
<feature type="transmembrane region" description="Helical" evidence="1">
    <location>
        <begin position="65"/>
        <end position="84"/>
    </location>
</feature>
<feature type="transmembrane region" description="Helical" evidence="1">
    <location>
        <begin position="96"/>
        <end position="119"/>
    </location>
</feature>
<dbReference type="OrthoDB" id="3231000at2759"/>
<dbReference type="STRING" id="1231657.A0A1Y1ZIZ2"/>